<sequence length="518" mass="59802">MWAENKSNRLYDPLVMKDKSVVKPKKKVGEIPKKGRRKVTYVISRLTLPKGMNYVIKKYIRTSIEDQITKCLLLLEVQKENKDVLHVRHGNEMYNQESLDTSFCNGKLRDHTGIRSDGNIILHQYFHVMPSCLPGHLLRRSSRMSGTSSPPPLKRRKKLDTHKTKRLESLSLEKLRPPLNQSFSMSNEEPTPPANVSFVHVSLQVQKYKFVYPDIEELRQHMKEYVIMLQTYFMKEMGAKSTPYMVEVFNKEGNDGHQTTNFDIEDQDKPSAQMPHHFFEGTMNEDASYNGLTDSQSLISDSQLPINISITTIVVRSDINTPRARIRMPSKNCKSPYLTLFGSSEKGKEVMNDVIRPKFSFEGYEITNRSPSYLIDEFIEWATTCLLKTHTKNAHISNIGLMMILVPKNTLIVQELYQYMRESHNSFNIEYAEGIMQQEVDSLDCGLYIATFAEFLSDQFIIPPDTDGHLANYLRNRYATLLWRYDSDKVMGGYTSENDYPQSLKVNSQNQLKMISLP</sequence>
<gene>
    <name evidence="2" type="ORF">EJD97_014149</name>
</gene>
<organism evidence="2">
    <name type="scientific">Solanum chilense</name>
    <name type="common">Tomato</name>
    <name type="synonym">Lycopersicon chilense</name>
    <dbReference type="NCBI Taxonomy" id="4083"/>
    <lineage>
        <taxon>Eukaryota</taxon>
        <taxon>Viridiplantae</taxon>
        <taxon>Streptophyta</taxon>
        <taxon>Embryophyta</taxon>
        <taxon>Tracheophyta</taxon>
        <taxon>Spermatophyta</taxon>
        <taxon>Magnoliopsida</taxon>
        <taxon>eudicotyledons</taxon>
        <taxon>Gunneridae</taxon>
        <taxon>Pentapetalae</taxon>
        <taxon>asterids</taxon>
        <taxon>lamiids</taxon>
        <taxon>Solanales</taxon>
        <taxon>Solanaceae</taxon>
        <taxon>Solanoideae</taxon>
        <taxon>Solaneae</taxon>
        <taxon>Solanum</taxon>
        <taxon>Solanum subgen. Lycopersicon</taxon>
    </lineage>
</organism>
<accession>A0A6N2B9N2</accession>
<feature type="region of interest" description="Disordered" evidence="1">
    <location>
        <begin position="139"/>
        <end position="162"/>
    </location>
</feature>
<proteinExistence type="predicted"/>
<dbReference type="EMBL" id="RXGB01003642">
    <property type="protein sequence ID" value="TMW91577.1"/>
    <property type="molecule type" value="Genomic_DNA"/>
</dbReference>
<evidence type="ECO:0008006" key="3">
    <source>
        <dbReference type="Google" id="ProtNLM"/>
    </source>
</evidence>
<dbReference type="PANTHER" id="PTHR33022">
    <property type="entry name" value="DUF1985 DOMAIN-CONTAINING PROTEIN"/>
    <property type="match status" value="1"/>
</dbReference>
<evidence type="ECO:0000256" key="1">
    <source>
        <dbReference type="SAM" id="MobiDB-lite"/>
    </source>
</evidence>
<dbReference type="AlphaFoldDB" id="A0A6N2B9N2"/>
<reference evidence="2" key="1">
    <citation type="submission" date="2019-05" db="EMBL/GenBank/DDBJ databases">
        <title>The de novo reference genome and transcriptome assemblies of the wild tomato species Solanum chilense.</title>
        <authorList>
            <person name="Stam R."/>
            <person name="Nosenko T."/>
            <person name="Hoerger A.C."/>
            <person name="Stephan W."/>
            <person name="Seidel M.A."/>
            <person name="Kuhn J.M.M."/>
            <person name="Haberer G."/>
            <person name="Tellier A."/>
        </authorList>
    </citation>
    <scope>NUCLEOTIDE SEQUENCE</scope>
    <source>
        <tissue evidence="2">Mature leaves</tissue>
    </source>
</reference>
<protein>
    <recommendedName>
        <fullName evidence="3">Ubiquitin-like protease family profile domain-containing protein</fullName>
    </recommendedName>
</protein>
<name>A0A6N2B9N2_SOLCI</name>
<dbReference type="PANTHER" id="PTHR33022:SF13">
    <property type="entry name" value="UBIQUITIN-LIKE PROTEASE FAMILY PROFILE DOMAIN-CONTAINING PROTEIN"/>
    <property type="match status" value="1"/>
</dbReference>
<feature type="compositionally biased region" description="Basic residues" evidence="1">
    <location>
        <begin position="153"/>
        <end position="162"/>
    </location>
</feature>
<evidence type="ECO:0000313" key="2">
    <source>
        <dbReference type="EMBL" id="TMW91577.1"/>
    </source>
</evidence>
<comment type="caution">
    <text evidence="2">The sequence shown here is derived from an EMBL/GenBank/DDBJ whole genome shotgun (WGS) entry which is preliminary data.</text>
</comment>